<evidence type="ECO:0000313" key="1">
    <source>
        <dbReference type="EMBL" id="KAG5634339.1"/>
    </source>
</evidence>
<evidence type="ECO:0000313" key="2">
    <source>
        <dbReference type="Proteomes" id="UP000717328"/>
    </source>
</evidence>
<name>A0A9P7FP55_9AGAR</name>
<proteinExistence type="predicted"/>
<sequence length="184" mass="19622">SRPSGENVSKKPNKKLLVADLGTTSAHSRSIKPLLPQLVDPSNHYLRLFDTYNMRGLSGLSLVSLALLLAPQVVLATPRIQYSISNKCSQPINIFVDGGSRGSIDTGSTTVIEQSLDWSGVIYTDANGGSATGAGSTKAGFNGPGSYYYVAAPNPNRLNTGVLIEPYQTAEYYVGFLLHSQSKI</sequence>
<dbReference type="AlphaFoldDB" id="A0A9P7FP55"/>
<gene>
    <name evidence="1" type="ORF">H0H81_002338</name>
</gene>
<dbReference type="EMBL" id="JABCKI010006468">
    <property type="protein sequence ID" value="KAG5634339.1"/>
    <property type="molecule type" value="Genomic_DNA"/>
</dbReference>
<comment type="caution">
    <text evidence="1">The sequence shown here is derived from an EMBL/GenBank/DDBJ whole genome shotgun (WGS) entry which is preliminary data.</text>
</comment>
<reference evidence="1" key="1">
    <citation type="submission" date="2021-02" db="EMBL/GenBank/DDBJ databases">
        <authorList>
            <person name="Nieuwenhuis M."/>
            <person name="Van De Peppel L.J.J."/>
        </authorList>
    </citation>
    <scope>NUCLEOTIDE SEQUENCE</scope>
    <source>
        <strain evidence="1">D49</strain>
    </source>
</reference>
<accession>A0A9P7FP55</accession>
<feature type="non-terminal residue" evidence="1">
    <location>
        <position position="184"/>
    </location>
</feature>
<protein>
    <submittedName>
        <fullName evidence="1">Uncharacterized protein</fullName>
    </submittedName>
</protein>
<reference evidence="1" key="2">
    <citation type="submission" date="2021-10" db="EMBL/GenBank/DDBJ databases">
        <title>Phylogenomics reveals ancestral predisposition of the termite-cultivated fungus Termitomyces towards a domesticated lifestyle.</title>
        <authorList>
            <person name="Auxier B."/>
            <person name="Grum-Grzhimaylo A."/>
            <person name="Cardenas M.E."/>
            <person name="Lodge J.D."/>
            <person name="Laessoe T."/>
            <person name="Pedersen O."/>
            <person name="Smith M.E."/>
            <person name="Kuyper T.W."/>
            <person name="Franco-Molano E.A."/>
            <person name="Baroni T.J."/>
            <person name="Aanen D.K."/>
        </authorList>
    </citation>
    <scope>NUCLEOTIDE SEQUENCE</scope>
    <source>
        <strain evidence="1">D49</strain>
    </source>
</reference>
<organism evidence="1 2">
    <name type="scientific">Sphagnurus paluster</name>
    <dbReference type="NCBI Taxonomy" id="117069"/>
    <lineage>
        <taxon>Eukaryota</taxon>
        <taxon>Fungi</taxon>
        <taxon>Dikarya</taxon>
        <taxon>Basidiomycota</taxon>
        <taxon>Agaricomycotina</taxon>
        <taxon>Agaricomycetes</taxon>
        <taxon>Agaricomycetidae</taxon>
        <taxon>Agaricales</taxon>
        <taxon>Tricholomatineae</taxon>
        <taxon>Lyophyllaceae</taxon>
        <taxon>Sphagnurus</taxon>
    </lineage>
</organism>
<keyword evidence="2" id="KW-1185">Reference proteome</keyword>
<dbReference type="Proteomes" id="UP000717328">
    <property type="component" value="Unassembled WGS sequence"/>
</dbReference>